<evidence type="ECO:0000313" key="3">
    <source>
        <dbReference type="Proteomes" id="UP000509510"/>
    </source>
</evidence>
<name>A0A7H8QZP9_TALRU</name>
<proteinExistence type="predicted"/>
<evidence type="ECO:0000313" key="2">
    <source>
        <dbReference type="EMBL" id="QKX58203.1"/>
    </source>
</evidence>
<evidence type="ECO:0000256" key="1">
    <source>
        <dbReference type="SAM" id="SignalP"/>
    </source>
</evidence>
<dbReference type="KEGG" id="trg:TRUGW13939_05324"/>
<dbReference type="GeneID" id="55992822"/>
<dbReference type="OrthoDB" id="4521613at2759"/>
<feature type="signal peptide" evidence="1">
    <location>
        <begin position="1"/>
        <end position="18"/>
    </location>
</feature>
<keyword evidence="3" id="KW-1185">Reference proteome</keyword>
<dbReference type="Proteomes" id="UP000509510">
    <property type="component" value="Chromosome III"/>
</dbReference>
<sequence>MHFFTGLTTLLFTTLALGAAIETRDNTDNADNFNPGDNVQSQSCSPKGGACDQGQTVCCAGLRCYIPPKSGWEPAGPWYTQQGACIV</sequence>
<dbReference type="RefSeq" id="XP_035344381.1">
    <property type="nucleotide sequence ID" value="XM_035488488.1"/>
</dbReference>
<protein>
    <submittedName>
        <fullName evidence="2">Uncharacterized protein</fullName>
    </submittedName>
</protein>
<dbReference type="AlphaFoldDB" id="A0A7H8QZP9"/>
<dbReference type="EMBL" id="CP055900">
    <property type="protein sequence ID" value="QKX58203.1"/>
    <property type="molecule type" value="Genomic_DNA"/>
</dbReference>
<keyword evidence="1" id="KW-0732">Signal</keyword>
<accession>A0A7H8QZP9</accession>
<feature type="chain" id="PRO_5028890980" evidence="1">
    <location>
        <begin position="19"/>
        <end position="87"/>
    </location>
</feature>
<organism evidence="2 3">
    <name type="scientific">Talaromyces rugulosus</name>
    <name type="common">Penicillium rugulosum</name>
    <dbReference type="NCBI Taxonomy" id="121627"/>
    <lineage>
        <taxon>Eukaryota</taxon>
        <taxon>Fungi</taxon>
        <taxon>Dikarya</taxon>
        <taxon>Ascomycota</taxon>
        <taxon>Pezizomycotina</taxon>
        <taxon>Eurotiomycetes</taxon>
        <taxon>Eurotiomycetidae</taxon>
        <taxon>Eurotiales</taxon>
        <taxon>Trichocomaceae</taxon>
        <taxon>Talaromyces</taxon>
        <taxon>Talaromyces sect. Islandici</taxon>
    </lineage>
</organism>
<gene>
    <name evidence="2" type="ORF">TRUGW13939_05324</name>
</gene>
<reference evidence="3" key="1">
    <citation type="submission" date="2020-06" db="EMBL/GenBank/DDBJ databases">
        <title>A chromosome-scale genome assembly of Talaromyces rugulosus W13939.</title>
        <authorList>
            <person name="Wang B."/>
            <person name="Guo L."/>
            <person name="Ye K."/>
            <person name="Wang L."/>
        </authorList>
    </citation>
    <scope>NUCLEOTIDE SEQUENCE [LARGE SCALE GENOMIC DNA]</scope>
    <source>
        <strain evidence="3">W13939</strain>
    </source>
</reference>